<reference evidence="2 3" key="1">
    <citation type="journal article" date="2016" name="Nat. Commun.">
        <title>Thousands of microbial genomes shed light on interconnected biogeochemical processes in an aquifer system.</title>
        <authorList>
            <person name="Anantharaman K."/>
            <person name="Brown C.T."/>
            <person name="Hug L.A."/>
            <person name="Sharon I."/>
            <person name="Castelle C.J."/>
            <person name="Probst A.J."/>
            <person name="Thomas B.C."/>
            <person name="Singh A."/>
            <person name="Wilkins M.J."/>
            <person name="Karaoz U."/>
            <person name="Brodie E.L."/>
            <person name="Williams K.H."/>
            <person name="Hubbard S.S."/>
            <person name="Banfield J.F."/>
        </authorList>
    </citation>
    <scope>NUCLEOTIDE SEQUENCE [LARGE SCALE GENOMIC DNA]</scope>
</reference>
<comment type="caution">
    <text evidence="2">The sequence shown here is derived from an EMBL/GenBank/DDBJ whole genome shotgun (WGS) entry which is preliminary data.</text>
</comment>
<sequence length="253" mass="29050">MPIPQKVAQDSKALQERLRVNQKYSSKDLNEFIFSLFSLKKNAKVLDLCCGRGSQTLKFAKLCPKGTVHAWDISQESLDFIDSQKLKNVKTARVDLDAVSRMSFQENYFDLIHCAYGLYYAKDARAVIKKLYAWLKPGGSLIITGPVSGTNQELFSLMEKVYPIDPEILFSVRSFMPKIVFPTMKALFRSVQKRNFENKVTCPTPADLLPWLRSSTHYRARYDRELRVLLEKHYAKHGRFVITKKAMSVIGVK</sequence>
<organism evidence="2 3">
    <name type="scientific">Candidatus Doudnabacteria bacterium RIFCSPHIGHO2_01_52_17</name>
    <dbReference type="NCBI Taxonomy" id="1817820"/>
    <lineage>
        <taxon>Bacteria</taxon>
        <taxon>Candidatus Doudnaibacteriota</taxon>
    </lineage>
</organism>
<dbReference type="Proteomes" id="UP000176547">
    <property type="component" value="Unassembled WGS sequence"/>
</dbReference>
<evidence type="ECO:0000313" key="2">
    <source>
        <dbReference type="EMBL" id="OGE74493.1"/>
    </source>
</evidence>
<evidence type="ECO:0000259" key="1">
    <source>
        <dbReference type="Pfam" id="PF13649"/>
    </source>
</evidence>
<feature type="domain" description="Methyltransferase" evidence="1">
    <location>
        <begin position="45"/>
        <end position="139"/>
    </location>
</feature>
<dbReference type="Gene3D" id="3.40.50.150">
    <property type="entry name" value="Vaccinia Virus protein VP39"/>
    <property type="match status" value="1"/>
</dbReference>
<dbReference type="EMBL" id="MFEG01000068">
    <property type="protein sequence ID" value="OGE74493.1"/>
    <property type="molecule type" value="Genomic_DNA"/>
</dbReference>
<accession>A0A1F5NA89</accession>
<name>A0A1F5NA89_9BACT</name>
<dbReference type="PANTHER" id="PTHR43591:SF24">
    <property type="entry name" value="2-METHOXY-6-POLYPRENYL-1,4-BENZOQUINOL METHYLASE, MITOCHONDRIAL"/>
    <property type="match status" value="1"/>
</dbReference>
<gene>
    <name evidence="2" type="ORF">A3K06_01630</name>
</gene>
<dbReference type="GO" id="GO:0008168">
    <property type="term" value="F:methyltransferase activity"/>
    <property type="evidence" value="ECO:0007669"/>
    <property type="project" value="TreeGrafter"/>
</dbReference>
<evidence type="ECO:0000313" key="3">
    <source>
        <dbReference type="Proteomes" id="UP000176547"/>
    </source>
</evidence>
<dbReference type="PANTHER" id="PTHR43591">
    <property type="entry name" value="METHYLTRANSFERASE"/>
    <property type="match status" value="1"/>
</dbReference>
<dbReference type="InterPro" id="IPR029063">
    <property type="entry name" value="SAM-dependent_MTases_sf"/>
</dbReference>
<proteinExistence type="predicted"/>
<dbReference type="SUPFAM" id="SSF53335">
    <property type="entry name" value="S-adenosyl-L-methionine-dependent methyltransferases"/>
    <property type="match status" value="1"/>
</dbReference>
<dbReference type="AlphaFoldDB" id="A0A1F5NA89"/>
<dbReference type="CDD" id="cd02440">
    <property type="entry name" value="AdoMet_MTases"/>
    <property type="match status" value="1"/>
</dbReference>
<protein>
    <recommendedName>
        <fullName evidence="1">Methyltransferase domain-containing protein</fullName>
    </recommendedName>
</protein>
<dbReference type="InterPro" id="IPR041698">
    <property type="entry name" value="Methyltransf_25"/>
</dbReference>
<dbReference type="Pfam" id="PF13649">
    <property type="entry name" value="Methyltransf_25"/>
    <property type="match status" value="1"/>
</dbReference>